<keyword evidence="4" id="KW-0862">Zinc</keyword>
<sequence length="131" mass="14014">MALQVSSEVVDRLLAEARSAHPRECCGILLGEGDRIAAIAVADNVHRAPETHFEIDPQALVDAHRAARQDGPQVIGYYHSHPNGRAQPSATDLELVAGDEAVWAIIAAGEVRFFRSGAGGFTALPYEVQDS</sequence>
<evidence type="ECO:0000256" key="5">
    <source>
        <dbReference type="ARBA" id="ARBA00023049"/>
    </source>
</evidence>
<organism evidence="7 8">
    <name type="scientific">Qipengyuania gelatinilytica</name>
    <dbReference type="NCBI Taxonomy" id="2867231"/>
    <lineage>
        <taxon>Bacteria</taxon>
        <taxon>Pseudomonadati</taxon>
        <taxon>Pseudomonadota</taxon>
        <taxon>Alphaproteobacteria</taxon>
        <taxon>Sphingomonadales</taxon>
        <taxon>Erythrobacteraceae</taxon>
        <taxon>Qipengyuania</taxon>
    </lineage>
</organism>
<dbReference type="PROSITE" id="PS50249">
    <property type="entry name" value="MPN"/>
    <property type="match status" value="1"/>
</dbReference>
<keyword evidence="8" id="KW-1185">Reference proteome</keyword>
<dbReference type="Pfam" id="PF14464">
    <property type="entry name" value="Prok-JAB"/>
    <property type="match status" value="1"/>
</dbReference>
<name>A0ABX9A0S5_9SPHN</name>
<evidence type="ECO:0000256" key="4">
    <source>
        <dbReference type="ARBA" id="ARBA00022833"/>
    </source>
</evidence>
<keyword evidence="1" id="KW-0645">Protease</keyword>
<dbReference type="SUPFAM" id="SSF102712">
    <property type="entry name" value="JAB1/MPN domain"/>
    <property type="match status" value="1"/>
</dbReference>
<dbReference type="Gene3D" id="3.40.140.10">
    <property type="entry name" value="Cytidine Deaminase, domain 2"/>
    <property type="match status" value="1"/>
</dbReference>
<keyword evidence="5" id="KW-0482">Metalloprotease</keyword>
<reference evidence="7 8" key="1">
    <citation type="submission" date="2021-08" db="EMBL/GenBank/DDBJ databases">
        <title>Comparative Genomics Analysis of the Genus Qipengyuania Reveals Extensive Genetic Diversity and Metabolic Versatility, Including the Description of Fifteen Novel Species.</title>
        <authorList>
            <person name="Liu Y."/>
        </authorList>
    </citation>
    <scope>NUCLEOTIDE SEQUENCE [LARGE SCALE GENOMIC DNA]</scope>
    <source>
        <strain evidence="7 8">1NDH1</strain>
    </source>
</reference>
<accession>A0ABX9A0S5</accession>
<dbReference type="InterPro" id="IPR000555">
    <property type="entry name" value="JAMM/MPN+_dom"/>
</dbReference>
<dbReference type="RefSeq" id="WP_221430479.1">
    <property type="nucleotide sequence ID" value="NZ_CP081294.1"/>
</dbReference>
<dbReference type="CDD" id="cd08070">
    <property type="entry name" value="MPN_like"/>
    <property type="match status" value="1"/>
</dbReference>
<evidence type="ECO:0000259" key="6">
    <source>
        <dbReference type="PROSITE" id="PS50249"/>
    </source>
</evidence>
<dbReference type="SMART" id="SM00232">
    <property type="entry name" value="JAB_MPN"/>
    <property type="match status" value="1"/>
</dbReference>
<evidence type="ECO:0000256" key="1">
    <source>
        <dbReference type="ARBA" id="ARBA00022670"/>
    </source>
</evidence>
<evidence type="ECO:0000313" key="7">
    <source>
        <dbReference type="EMBL" id="QZD94734.1"/>
    </source>
</evidence>
<evidence type="ECO:0000313" key="8">
    <source>
        <dbReference type="Proteomes" id="UP000824321"/>
    </source>
</evidence>
<evidence type="ECO:0000256" key="2">
    <source>
        <dbReference type="ARBA" id="ARBA00022723"/>
    </source>
</evidence>
<dbReference type="PANTHER" id="PTHR34858:SF1">
    <property type="entry name" value="CYSO-CYSTEINE PEPTIDASE"/>
    <property type="match status" value="1"/>
</dbReference>
<feature type="domain" description="MPN" evidence="6">
    <location>
        <begin position="3"/>
        <end position="131"/>
    </location>
</feature>
<dbReference type="PANTHER" id="PTHR34858">
    <property type="entry name" value="CYSO-CYSTEINE PEPTIDASE"/>
    <property type="match status" value="1"/>
</dbReference>
<evidence type="ECO:0000256" key="3">
    <source>
        <dbReference type="ARBA" id="ARBA00022801"/>
    </source>
</evidence>
<dbReference type="Proteomes" id="UP000824321">
    <property type="component" value="Chromosome"/>
</dbReference>
<protein>
    <submittedName>
        <fullName evidence="7">M67 family metallopeptidase</fullName>
    </submittedName>
</protein>
<gene>
    <name evidence="7" type="ORF">K3136_11665</name>
</gene>
<dbReference type="EMBL" id="CP081294">
    <property type="protein sequence ID" value="QZD94734.1"/>
    <property type="molecule type" value="Genomic_DNA"/>
</dbReference>
<keyword evidence="2" id="KW-0479">Metal-binding</keyword>
<dbReference type="InterPro" id="IPR051929">
    <property type="entry name" value="VirAsm_ModProt"/>
</dbReference>
<keyword evidence="3" id="KW-0378">Hydrolase</keyword>
<dbReference type="InterPro" id="IPR037518">
    <property type="entry name" value="MPN"/>
</dbReference>
<dbReference type="InterPro" id="IPR028090">
    <property type="entry name" value="JAB_dom_prok"/>
</dbReference>
<proteinExistence type="predicted"/>